<feature type="signal peptide" evidence="1">
    <location>
        <begin position="1"/>
        <end position="17"/>
    </location>
</feature>
<evidence type="ECO:0000259" key="2">
    <source>
        <dbReference type="PROSITE" id="PS50830"/>
    </source>
</evidence>
<organism evidence="3 4">
    <name type="scientific">Herminiimonas contaminans</name>
    <dbReference type="NCBI Taxonomy" id="1111140"/>
    <lineage>
        <taxon>Bacteria</taxon>
        <taxon>Pseudomonadati</taxon>
        <taxon>Pseudomonadota</taxon>
        <taxon>Betaproteobacteria</taxon>
        <taxon>Burkholderiales</taxon>
        <taxon>Oxalobacteraceae</taxon>
        <taxon>Herminiimonas</taxon>
    </lineage>
</organism>
<reference evidence="3 4" key="1">
    <citation type="submission" date="2020-11" db="EMBL/GenBank/DDBJ databases">
        <title>WGS of Herminiimonas contaminans strain Marseille-Q4544 isolated from planarians Schmidtea mediterranea.</title>
        <authorList>
            <person name="Kangale L."/>
        </authorList>
    </citation>
    <scope>NUCLEOTIDE SEQUENCE [LARGE SCALE GENOMIC DNA]</scope>
    <source>
        <strain evidence="3 4">Marseille-Q4544</strain>
    </source>
</reference>
<evidence type="ECO:0000313" key="4">
    <source>
        <dbReference type="Proteomes" id="UP000657372"/>
    </source>
</evidence>
<evidence type="ECO:0000256" key="1">
    <source>
        <dbReference type="SAM" id="SignalP"/>
    </source>
</evidence>
<gene>
    <name evidence="3" type="ORF">IXC47_08335</name>
</gene>
<dbReference type="Proteomes" id="UP000657372">
    <property type="component" value="Unassembled WGS sequence"/>
</dbReference>
<keyword evidence="4" id="KW-1185">Reference proteome</keyword>
<feature type="domain" description="TNase-like" evidence="2">
    <location>
        <begin position="14"/>
        <end position="134"/>
    </location>
</feature>
<dbReference type="Pfam" id="PF00565">
    <property type="entry name" value="SNase"/>
    <property type="match status" value="1"/>
</dbReference>
<proteinExistence type="predicted"/>
<dbReference type="InterPro" id="IPR016071">
    <property type="entry name" value="Staphylococal_nuclease_OB-fold"/>
</dbReference>
<accession>A0ABS0ES62</accession>
<dbReference type="InterPro" id="IPR002071">
    <property type="entry name" value="Thermonucl_AS"/>
</dbReference>
<dbReference type="InterPro" id="IPR035437">
    <property type="entry name" value="SNase_OB-fold_sf"/>
</dbReference>
<dbReference type="SMART" id="SM00318">
    <property type="entry name" value="SNc"/>
    <property type="match status" value="1"/>
</dbReference>
<dbReference type="Gene3D" id="2.40.50.90">
    <property type="match status" value="1"/>
</dbReference>
<dbReference type="SUPFAM" id="SSF50199">
    <property type="entry name" value="Staphylococcal nuclease"/>
    <property type="match status" value="1"/>
</dbReference>
<evidence type="ECO:0000313" key="3">
    <source>
        <dbReference type="EMBL" id="MBF8177685.1"/>
    </source>
</evidence>
<dbReference type="PROSITE" id="PS50830">
    <property type="entry name" value="TNASE_3"/>
    <property type="match status" value="1"/>
</dbReference>
<keyword evidence="1" id="KW-0732">Signal</keyword>
<name>A0ABS0ES62_9BURK</name>
<dbReference type="PANTHER" id="PTHR12302">
    <property type="entry name" value="EBNA2 BINDING PROTEIN P100"/>
    <property type="match status" value="1"/>
</dbReference>
<dbReference type="PANTHER" id="PTHR12302:SF26">
    <property type="entry name" value="BLR1266 PROTEIN"/>
    <property type="match status" value="1"/>
</dbReference>
<dbReference type="EMBL" id="JADOEL010000005">
    <property type="protein sequence ID" value="MBF8177685.1"/>
    <property type="molecule type" value="Genomic_DNA"/>
</dbReference>
<dbReference type="PROSITE" id="PS01123">
    <property type="entry name" value="TNASE_1"/>
    <property type="match status" value="1"/>
</dbReference>
<protein>
    <submittedName>
        <fullName evidence="3">Thermonuclease family protein</fullName>
    </submittedName>
</protein>
<feature type="chain" id="PRO_5047485696" evidence="1">
    <location>
        <begin position="18"/>
        <end position="155"/>
    </location>
</feature>
<sequence length="155" mass="17397">MRCALIALLMLPIQVSAHRVIGIADGDTLTLLVDQKPLKIRLANIDAPEKKQPFGQRSKESLSAMCWGKNAEYMTQSIDRYKRVVALVYCDGAQVNKAQVTAGMAWVYLKYNKDRSLPAAQNEAEQAKRGLWADVAPVPPWEWRKAKTPMNSKLK</sequence>
<comment type="caution">
    <text evidence="3">The sequence shown here is derived from an EMBL/GenBank/DDBJ whole genome shotgun (WGS) entry which is preliminary data.</text>
</comment>